<organism evidence="22 23">
    <name type="scientific">Teratosphaeria nubilosa</name>
    <dbReference type="NCBI Taxonomy" id="161662"/>
    <lineage>
        <taxon>Eukaryota</taxon>
        <taxon>Fungi</taxon>
        <taxon>Dikarya</taxon>
        <taxon>Ascomycota</taxon>
        <taxon>Pezizomycotina</taxon>
        <taxon>Dothideomycetes</taxon>
        <taxon>Dothideomycetidae</taxon>
        <taxon>Mycosphaerellales</taxon>
        <taxon>Teratosphaeriaceae</taxon>
        <taxon>Teratosphaeria</taxon>
    </lineage>
</organism>
<keyword evidence="5 16" id="KW-0479">Metal-binding</keyword>
<dbReference type="InterPro" id="IPR006539">
    <property type="entry name" value="P-type_ATPase_IV"/>
</dbReference>
<evidence type="ECO:0000259" key="21">
    <source>
        <dbReference type="Pfam" id="PF16212"/>
    </source>
</evidence>
<evidence type="ECO:0000256" key="1">
    <source>
        <dbReference type="ARBA" id="ARBA00004141"/>
    </source>
</evidence>
<dbReference type="GO" id="GO:0006892">
    <property type="term" value="P:post-Golgi vesicle-mediated transport"/>
    <property type="evidence" value="ECO:0007669"/>
    <property type="project" value="TreeGrafter"/>
</dbReference>
<evidence type="ECO:0000256" key="8">
    <source>
        <dbReference type="ARBA" id="ARBA00022842"/>
    </source>
</evidence>
<dbReference type="SUPFAM" id="SSF81660">
    <property type="entry name" value="Metal cation-transporting ATPase, ATP-binding domain N"/>
    <property type="match status" value="1"/>
</dbReference>
<feature type="binding site" evidence="16">
    <location>
        <position position="485"/>
    </location>
    <ligand>
        <name>Mg(2+)</name>
        <dbReference type="ChEBI" id="CHEBI:18420"/>
    </ligand>
</feature>
<dbReference type="Gene3D" id="3.40.1110.10">
    <property type="entry name" value="Calcium-transporting ATPase, cytoplasmic domain N"/>
    <property type="match status" value="2"/>
</dbReference>
<reference evidence="22" key="1">
    <citation type="journal article" date="2020" name="Stud. Mycol.">
        <title>101 Dothideomycetes genomes: a test case for predicting lifestyles and emergence of pathogens.</title>
        <authorList>
            <person name="Haridas S."/>
            <person name="Albert R."/>
            <person name="Binder M."/>
            <person name="Bloem J."/>
            <person name="Labutti K."/>
            <person name="Salamov A."/>
            <person name="Andreopoulos B."/>
            <person name="Baker S."/>
            <person name="Barry K."/>
            <person name="Bills G."/>
            <person name="Bluhm B."/>
            <person name="Cannon C."/>
            <person name="Castanera R."/>
            <person name="Culley D."/>
            <person name="Daum C."/>
            <person name="Ezra D."/>
            <person name="Gonzalez J."/>
            <person name="Henrissat B."/>
            <person name="Kuo A."/>
            <person name="Liang C."/>
            <person name="Lipzen A."/>
            <person name="Lutzoni F."/>
            <person name="Magnuson J."/>
            <person name="Mondo S."/>
            <person name="Nolan M."/>
            <person name="Ohm R."/>
            <person name="Pangilinan J."/>
            <person name="Park H.-J."/>
            <person name="Ramirez L."/>
            <person name="Alfaro M."/>
            <person name="Sun H."/>
            <person name="Tritt A."/>
            <person name="Yoshinaga Y."/>
            <person name="Zwiers L.-H."/>
            <person name="Turgeon B."/>
            <person name="Goodwin S."/>
            <person name="Spatafora J."/>
            <person name="Crous P."/>
            <person name="Grigoriev I."/>
        </authorList>
    </citation>
    <scope>NUCLEOTIDE SEQUENCE</scope>
    <source>
        <strain evidence="22">CBS 116005</strain>
    </source>
</reference>
<dbReference type="PANTHER" id="PTHR24092:SF174">
    <property type="entry name" value="PHOSPHOLIPID-TRANSPORTING ATPASE DNF3-RELATED"/>
    <property type="match status" value="1"/>
</dbReference>
<gene>
    <name evidence="22" type="ORF">EJ03DRAFT_392372</name>
</gene>
<dbReference type="GO" id="GO:0045332">
    <property type="term" value="P:phospholipid translocation"/>
    <property type="evidence" value="ECO:0007669"/>
    <property type="project" value="TreeGrafter"/>
</dbReference>
<dbReference type="PROSITE" id="PS00154">
    <property type="entry name" value="ATPASE_E1_E2"/>
    <property type="match status" value="1"/>
</dbReference>
<dbReference type="NCBIfam" id="TIGR01494">
    <property type="entry name" value="ATPase_P-type"/>
    <property type="match status" value="1"/>
</dbReference>
<evidence type="ECO:0000256" key="6">
    <source>
        <dbReference type="ARBA" id="ARBA00022741"/>
    </source>
</evidence>
<evidence type="ECO:0000256" key="17">
    <source>
        <dbReference type="RuleBase" id="RU362033"/>
    </source>
</evidence>
<dbReference type="GO" id="GO:0005802">
    <property type="term" value="C:trans-Golgi network"/>
    <property type="evidence" value="ECO:0007669"/>
    <property type="project" value="TreeGrafter"/>
</dbReference>
<feature type="binding site" evidence="15">
    <location>
        <position position="861"/>
    </location>
    <ligand>
        <name>ATP</name>
        <dbReference type="ChEBI" id="CHEBI:30616"/>
    </ligand>
</feature>
<proteinExistence type="inferred from homology"/>
<feature type="domain" description="P-type ATPase A" evidence="19">
    <location>
        <begin position="219"/>
        <end position="300"/>
    </location>
</feature>
<keyword evidence="10 17" id="KW-1133">Transmembrane helix</keyword>
<dbReference type="GO" id="GO:0016887">
    <property type="term" value="F:ATP hydrolysis activity"/>
    <property type="evidence" value="ECO:0007669"/>
    <property type="project" value="InterPro"/>
</dbReference>
<feature type="binding site" evidence="15">
    <location>
        <position position="484"/>
    </location>
    <ligand>
        <name>ATP</name>
        <dbReference type="ChEBI" id="CHEBI:30616"/>
    </ligand>
</feature>
<evidence type="ECO:0000256" key="2">
    <source>
        <dbReference type="ARBA" id="ARBA00004308"/>
    </source>
</evidence>
<dbReference type="Pfam" id="PF16212">
    <property type="entry name" value="PhoLip_ATPase_C"/>
    <property type="match status" value="1"/>
</dbReference>
<dbReference type="EC" id="7.6.2.1" evidence="17"/>
<feature type="binding site" evidence="15">
    <location>
        <position position="956"/>
    </location>
    <ligand>
        <name>ATP</name>
        <dbReference type="ChEBI" id="CHEBI:30616"/>
    </ligand>
</feature>
<evidence type="ECO:0000256" key="4">
    <source>
        <dbReference type="ARBA" id="ARBA00022692"/>
    </source>
</evidence>
<evidence type="ECO:0000313" key="22">
    <source>
        <dbReference type="EMBL" id="KAF2763873.1"/>
    </source>
</evidence>
<dbReference type="GO" id="GO:0032456">
    <property type="term" value="P:endocytic recycling"/>
    <property type="evidence" value="ECO:0007669"/>
    <property type="project" value="TreeGrafter"/>
</dbReference>
<feature type="transmembrane region" description="Helical" evidence="17">
    <location>
        <begin position="417"/>
        <end position="437"/>
    </location>
</feature>
<evidence type="ECO:0000259" key="20">
    <source>
        <dbReference type="Pfam" id="PF16209"/>
    </source>
</evidence>
<feature type="binding site" evidence="15">
    <location>
        <position position="631"/>
    </location>
    <ligand>
        <name>ATP</name>
        <dbReference type="ChEBI" id="CHEBI:30616"/>
    </ligand>
</feature>
<dbReference type="InterPro" id="IPR008250">
    <property type="entry name" value="ATPase_P-typ_transduc_dom_A_sf"/>
</dbReference>
<dbReference type="SFLD" id="SFLDG00002">
    <property type="entry name" value="C1.7:_P-type_atpase_like"/>
    <property type="match status" value="1"/>
</dbReference>
<comment type="catalytic activity">
    <reaction evidence="12 17">
        <text>ATP + H2O + phospholipidSide 1 = ADP + phosphate + phospholipidSide 2.</text>
        <dbReference type="EC" id="7.6.2.1"/>
    </reaction>
</comment>
<feature type="transmembrane region" description="Helical" evidence="17">
    <location>
        <begin position="1199"/>
        <end position="1217"/>
    </location>
</feature>
<dbReference type="GO" id="GO:0005524">
    <property type="term" value="F:ATP binding"/>
    <property type="evidence" value="ECO:0007669"/>
    <property type="project" value="UniProtKB-UniRule"/>
</dbReference>
<dbReference type="Proteomes" id="UP000799436">
    <property type="component" value="Unassembled WGS sequence"/>
</dbReference>
<feature type="binding site" evidence="15">
    <location>
        <position position="860"/>
    </location>
    <ligand>
        <name>ATP</name>
        <dbReference type="ChEBI" id="CHEBI:30616"/>
    </ligand>
</feature>
<feature type="binding site" evidence="15">
    <location>
        <position position="862"/>
    </location>
    <ligand>
        <name>ATP</name>
        <dbReference type="ChEBI" id="CHEBI:30616"/>
    </ligand>
</feature>
<dbReference type="InterPro" id="IPR023298">
    <property type="entry name" value="ATPase_P-typ_TM_dom_sf"/>
</dbReference>
<dbReference type="InterPro" id="IPR044492">
    <property type="entry name" value="P_typ_ATPase_HD_dom"/>
</dbReference>
<dbReference type="GO" id="GO:0000287">
    <property type="term" value="F:magnesium ion binding"/>
    <property type="evidence" value="ECO:0007669"/>
    <property type="project" value="UniProtKB-UniRule"/>
</dbReference>
<dbReference type="InterPro" id="IPR023214">
    <property type="entry name" value="HAD_sf"/>
</dbReference>
<dbReference type="Gene3D" id="2.70.150.10">
    <property type="entry name" value="Calcium-transporting ATPase, cytoplasmic transduction domain A"/>
    <property type="match status" value="1"/>
</dbReference>
<keyword evidence="6 15" id="KW-0547">Nucleotide-binding</keyword>
<dbReference type="InterPro" id="IPR059000">
    <property type="entry name" value="ATPase_P-type_domA"/>
</dbReference>
<comment type="similarity">
    <text evidence="3 17">Belongs to the cation transport ATPase (P-type) (TC 3.A.3) family. Type IV subfamily.</text>
</comment>
<evidence type="ECO:0000256" key="18">
    <source>
        <dbReference type="SAM" id="MobiDB-lite"/>
    </source>
</evidence>
<evidence type="ECO:0000259" key="19">
    <source>
        <dbReference type="Pfam" id="PF00122"/>
    </source>
</evidence>
<feature type="binding site" evidence="16">
    <location>
        <position position="981"/>
    </location>
    <ligand>
        <name>Mg(2+)</name>
        <dbReference type="ChEBI" id="CHEBI:18420"/>
    </ligand>
</feature>
<dbReference type="PANTHER" id="PTHR24092">
    <property type="entry name" value="PROBABLE PHOSPHOLIPID-TRANSPORTING ATPASE"/>
    <property type="match status" value="1"/>
</dbReference>
<evidence type="ECO:0000256" key="3">
    <source>
        <dbReference type="ARBA" id="ARBA00008109"/>
    </source>
</evidence>
<feature type="binding site" evidence="15">
    <location>
        <position position="654"/>
    </location>
    <ligand>
        <name>ATP</name>
        <dbReference type="ChEBI" id="CHEBI:30616"/>
    </ligand>
</feature>
<feature type="transmembrane region" description="Helical" evidence="17">
    <location>
        <begin position="1149"/>
        <end position="1168"/>
    </location>
</feature>
<feature type="active site" description="4-aspartylphosphate intermediate" evidence="14">
    <location>
        <position position="483"/>
    </location>
</feature>
<dbReference type="InterPro" id="IPR023299">
    <property type="entry name" value="ATPase_P-typ_cyto_dom_N"/>
</dbReference>
<comment type="cofactor">
    <cofactor evidence="16">
        <name>Mg(2+)</name>
        <dbReference type="ChEBI" id="CHEBI:18420"/>
    </cofactor>
</comment>
<feature type="binding site" evidence="16">
    <location>
        <position position="977"/>
    </location>
    <ligand>
        <name>Mg(2+)</name>
        <dbReference type="ChEBI" id="CHEBI:18420"/>
    </ligand>
</feature>
<comment type="caution">
    <text evidence="17">Lacks conserved residue(s) required for the propagation of feature annotation.</text>
</comment>
<dbReference type="FunFam" id="3.40.50.1000:FF:000014">
    <property type="entry name" value="Phospholipid-transporting ATPase"/>
    <property type="match status" value="1"/>
</dbReference>
<name>A0A6G1KT77_9PEZI</name>
<protein>
    <recommendedName>
        <fullName evidence="17">Phospholipid-transporting ATPase</fullName>
        <ecNumber evidence="17">7.6.2.1</ecNumber>
    </recommendedName>
</protein>
<dbReference type="Pfam" id="PF08282">
    <property type="entry name" value="Hydrolase_3"/>
    <property type="match status" value="1"/>
</dbReference>
<feature type="transmembrane region" description="Helical" evidence="17">
    <location>
        <begin position="374"/>
        <end position="397"/>
    </location>
</feature>
<feature type="domain" description="P-type ATPase C-terminal" evidence="21">
    <location>
        <begin position="1003"/>
        <end position="1138"/>
    </location>
</feature>
<feature type="binding site" evidence="16">
    <location>
        <position position="483"/>
    </location>
    <ligand>
        <name>Mg(2+)</name>
        <dbReference type="ChEBI" id="CHEBI:18420"/>
    </ligand>
</feature>
<feature type="binding site" evidence="15">
    <location>
        <position position="485"/>
    </location>
    <ligand>
        <name>ATP</name>
        <dbReference type="ChEBI" id="CHEBI:30616"/>
    </ligand>
</feature>
<dbReference type="NCBIfam" id="TIGR01652">
    <property type="entry name" value="ATPase-Plipid"/>
    <property type="match status" value="1"/>
</dbReference>
<dbReference type="Gene3D" id="3.40.50.1000">
    <property type="entry name" value="HAD superfamily/HAD-like"/>
    <property type="match status" value="1"/>
</dbReference>
<feature type="region of interest" description="Disordered" evidence="18">
    <location>
        <begin position="668"/>
        <end position="706"/>
    </location>
</feature>
<dbReference type="OrthoDB" id="377733at2759"/>
<evidence type="ECO:0000256" key="12">
    <source>
        <dbReference type="ARBA" id="ARBA00034036"/>
    </source>
</evidence>
<dbReference type="SUPFAM" id="SSF81665">
    <property type="entry name" value="Calcium ATPase, transmembrane domain M"/>
    <property type="match status" value="1"/>
</dbReference>
<feature type="binding site" evidence="15">
    <location>
        <position position="483"/>
    </location>
    <ligand>
        <name>ATP</name>
        <dbReference type="ChEBI" id="CHEBI:30616"/>
    </ligand>
</feature>
<keyword evidence="23" id="KW-1185">Reference proteome</keyword>
<dbReference type="EMBL" id="ML995955">
    <property type="protein sequence ID" value="KAF2763873.1"/>
    <property type="molecule type" value="Genomic_DNA"/>
</dbReference>
<dbReference type="AlphaFoldDB" id="A0A6G1KT77"/>
<feature type="transmembrane region" description="Helical" evidence="17">
    <location>
        <begin position="1117"/>
        <end position="1137"/>
    </location>
</feature>
<keyword evidence="4 17" id="KW-0812">Transmembrane</keyword>
<comment type="subcellular location">
    <subcellularLocation>
        <location evidence="2">Endomembrane system</location>
    </subcellularLocation>
    <subcellularLocation>
        <location evidence="1 17">Membrane</location>
        <topology evidence="1 17">Multi-pass membrane protein</topology>
    </subcellularLocation>
</comment>
<keyword evidence="11 17" id="KW-0472">Membrane</keyword>
<evidence type="ECO:0000256" key="13">
    <source>
        <dbReference type="ARBA" id="ARBA00049128"/>
    </source>
</evidence>
<feature type="compositionally biased region" description="Basic and acidic residues" evidence="18">
    <location>
        <begin position="673"/>
        <end position="692"/>
    </location>
</feature>
<evidence type="ECO:0000313" key="23">
    <source>
        <dbReference type="Proteomes" id="UP000799436"/>
    </source>
</evidence>
<dbReference type="InterPro" id="IPR032631">
    <property type="entry name" value="P-type_ATPase_N"/>
</dbReference>
<dbReference type="PRINTS" id="PR00119">
    <property type="entry name" value="CATATPASE"/>
</dbReference>
<dbReference type="InterPro" id="IPR018303">
    <property type="entry name" value="ATPase_P-typ_P_site"/>
</dbReference>
<feature type="binding site" evidence="15">
    <location>
        <position position="981"/>
    </location>
    <ligand>
        <name>ATP</name>
        <dbReference type="ChEBI" id="CHEBI:30616"/>
    </ligand>
</feature>
<evidence type="ECO:0000256" key="7">
    <source>
        <dbReference type="ARBA" id="ARBA00022840"/>
    </source>
</evidence>
<feature type="binding site" evidence="15">
    <location>
        <position position="950"/>
    </location>
    <ligand>
        <name>ATP</name>
        <dbReference type="ChEBI" id="CHEBI:30616"/>
    </ligand>
</feature>
<evidence type="ECO:0000256" key="5">
    <source>
        <dbReference type="ARBA" id="ARBA00022723"/>
    </source>
</evidence>
<dbReference type="Pfam" id="PF00122">
    <property type="entry name" value="E1-E2_ATPase"/>
    <property type="match status" value="1"/>
</dbReference>
<keyword evidence="8 16" id="KW-0460">Magnesium</keyword>
<sequence length="1269" mass="142404">MGHSNGAEEAVGAGRGARGVEDEMGSWLDRTMKQPIEAAYQKYILELLLRQFPLPPSRDGRHIPLRALDEHALADERRGHAYIPNTIRSSRYTLWDFLPKQLLFQATRLSNFYFICIGVPQTIPGLSTTGNYSTILPLCFFILLTVVKEGYDDFKRHRMDKVENKQPATVLGRKDHAGHAQAVPRTTFWSLSSLSWRSKATATQRISEEAEQDFDDELEWISTRWRDVKVGDIVKLKRDDTVPADLVLLHASGENGIAYIETMALDGETNLKSKQAPVALRGCSSLSGIKSCQAEVVSEDPDRNLYGFNGRATIDGSTFPITLNEVLFRGSVLRNTSYAIGVVVNTGEECKIRMNANHHPKAKKPRLERYANQVVLTLIVYVVLLSVGLFMGYIMWHQDVEVNAWYLNNSYVSFKEIIVGFLIMFNNVIPLALYVSLEIVKIGQMLTISSDVKMYDEASNVPMTCNTNTILENLGQVSYVLSDKTGTLTENVMKFRKLSIAGVALTHKCRAEAVRLPTKRKASSPSKAVNDPTSEQMLEHIRRYPSSAFSKRAKDFVLGMALCHTALPEMDKHGKVAFEASSPDELALLEAAQDLGFLMIQRSSQSMTLLETDINGIETRRTYEILDVIEFSSRRKRMSIIVRYPDGHIWLLCKGADSAIMPRLQQAGLASRKSREVHRSIQLEREQQRRSESVGPRNSFGARPSLTIRRKNSMEVRVDPKRTTLDVPKTSHEIRVNTRSVDALQRRPSGIFDSPAVSDDAAIFSRCFRHLDEFATEGLRTLLFAQKTVSQEDYLPWKKLYQDASTALTDRQSRIEAAADTIEQGFDLLGASAIEDTLQSGVSETVDKLRRANMKIWMLTGDKRETAINIAHAARICKPESGVLILDVTKGDLPTQLREAAGEILMKNGRHHHTVLVIDGHTLGAIEQDAPLKQTFYSLIPCVDSVICCRASPSQKDGIVKAIRARIPSALTLAIGDGANDIAMIQSAHVGVAISGKEGLQAARVADYSIAQFRFLQRLLLVHGRWNYVRTAKFVLWTFWKEMFFYMMQALYQRCNGYTGTSLYENWSLTVLNTLFTSLCVIVSGIFEQDLKAETLLAIPELYVYGQRNMGLNLPKYIAWMVLATVEGMIVCLGIAWTNYKLLILETHCKTIIIGVAFTITVGGWWAWNGFMSGVYGSNLSPYDVKGGFSSTFGNDANWWASFFMAFGILLVMESVYKSLKDYLRIGGLWPFWRRGTLVKQARVMDSIRQPPSPSRSRRFANDIYAFSA</sequence>
<feature type="binding site" evidence="15">
    <location>
        <position position="980"/>
    </location>
    <ligand>
        <name>ATP</name>
        <dbReference type="ChEBI" id="CHEBI:30616"/>
    </ligand>
</feature>
<dbReference type="GO" id="GO:0140326">
    <property type="term" value="F:ATPase-coupled intramembrane lipid transporter activity"/>
    <property type="evidence" value="ECO:0007669"/>
    <property type="project" value="UniProtKB-EC"/>
</dbReference>
<keyword evidence="9 17" id="KW-1278">Translocase</keyword>
<dbReference type="SUPFAM" id="SSF81653">
    <property type="entry name" value="Calcium ATPase, transduction domain A"/>
    <property type="match status" value="1"/>
</dbReference>
<feature type="domain" description="P-type ATPase N-terminal" evidence="20">
    <location>
        <begin position="77"/>
        <end position="135"/>
    </location>
</feature>
<dbReference type="SFLD" id="SFLDS00003">
    <property type="entry name" value="Haloacid_Dehalogenase"/>
    <property type="match status" value="1"/>
</dbReference>
<evidence type="ECO:0000256" key="9">
    <source>
        <dbReference type="ARBA" id="ARBA00022967"/>
    </source>
</evidence>
<feature type="binding site" evidence="15">
    <location>
        <position position="585"/>
    </location>
    <ligand>
        <name>ATP</name>
        <dbReference type="ChEBI" id="CHEBI:30616"/>
    </ligand>
</feature>
<comment type="catalytic activity">
    <reaction evidence="13">
        <text>a 1,2-diacyl-sn-glycero-3-phosphoethanolamine(out) + ATP + H2O = a 1,2-diacyl-sn-glycero-3-phosphoethanolamine(in) + ADP + phosphate + H(+)</text>
        <dbReference type="Rhea" id="RHEA:66132"/>
        <dbReference type="ChEBI" id="CHEBI:15377"/>
        <dbReference type="ChEBI" id="CHEBI:15378"/>
        <dbReference type="ChEBI" id="CHEBI:30616"/>
        <dbReference type="ChEBI" id="CHEBI:43474"/>
        <dbReference type="ChEBI" id="CHEBI:64612"/>
        <dbReference type="ChEBI" id="CHEBI:456216"/>
    </reaction>
    <physiologicalReaction direction="left-to-right" evidence="13">
        <dbReference type="Rhea" id="RHEA:66133"/>
    </physiologicalReaction>
</comment>
<evidence type="ECO:0000256" key="15">
    <source>
        <dbReference type="PIRSR" id="PIRSR606539-2"/>
    </source>
</evidence>
<dbReference type="InterPro" id="IPR001757">
    <property type="entry name" value="P_typ_ATPase"/>
</dbReference>
<dbReference type="SUPFAM" id="SSF56784">
    <property type="entry name" value="HAD-like"/>
    <property type="match status" value="1"/>
</dbReference>
<dbReference type="Pfam" id="PF13246">
    <property type="entry name" value="Cation_ATPase"/>
    <property type="match status" value="1"/>
</dbReference>
<evidence type="ECO:0000256" key="14">
    <source>
        <dbReference type="PIRSR" id="PIRSR606539-1"/>
    </source>
</evidence>
<dbReference type="InterPro" id="IPR036412">
    <property type="entry name" value="HAD-like_sf"/>
</dbReference>
<dbReference type="InterPro" id="IPR032630">
    <property type="entry name" value="P_typ_ATPase_c"/>
</dbReference>
<evidence type="ECO:0000256" key="11">
    <source>
        <dbReference type="ARBA" id="ARBA00023136"/>
    </source>
</evidence>
<dbReference type="SFLD" id="SFLDF00027">
    <property type="entry name" value="p-type_atpase"/>
    <property type="match status" value="1"/>
</dbReference>
<feature type="binding site" evidence="15">
    <location>
        <position position="780"/>
    </location>
    <ligand>
        <name>ATP</name>
        <dbReference type="ChEBI" id="CHEBI:30616"/>
    </ligand>
</feature>
<dbReference type="GO" id="GO:0005886">
    <property type="term" value="C:plasma membrane"/>
    <property type="evidence" value="ECO:0007669"/>
    <property type="project" value="TreeGrafter"/>
</dbReference>
<evidence type="ECO:0000256" key="10">
    <source>
        <dbReference type="ARBA" id="ARBA00022989"/>
    </source>
</evidence>
<evidence type="ECO:0000256" key="16">
    <source>
        <dbReference type="PIRSR" id="PIRSR606539-3"/>
    </source>
</evidence>
<dbReference type="Pfam" id="PF16209">
    <property type="entry name" value="PhoLip_ATPase_N"/>
    <property type="match status" value="1"/>
</dbReference>
<keyword evidence="7 15" id="KW-0067">ATP-binding</keyword>
<accession>A0A6G1KT77</accession>